<protein>
    <submittedName>
        <fullName evidence="1">YjbG polysaccharide synthesis-related protein</fullName>
    </submittedName>
</protein>
<evidence type="ECO:0000313" key="1">
    <source>
        <dbReference type="EMBL" id="OXE29293.1"/>
    </source>
</evidence>
<feature type="non-terminal residue" evidence="1">
    <location>
        <position position="104"/>
    </location>
</feature>
<name>A0A227J2I0_VIBPH</name>
<dbReference type="STRING" id="670.ACZ92_14350"/>
<dbReference type="AlphaFoldDB" id="A0A227J2I0"/>
<organism evidence="1 2">
    <name type="scientific">Vibrio parahaemolyticus</name>
    <dbReference type="NCBI Taxonomy" id="670"/>
    <lineage>
        <taxon>Bacteria</taxon>
        <taxon>Pseudomonadati</taxon>
        <taxon>Pseudomonadota</taxon>
        <taxon>Gammaproteobacteria</taxon>
        <taxon>Vibrionales</taxon>
        <taxon>Vibrionaceae</taxon>
        <taxon>Vibrio</taxon>
    </lineage>
</organism>
<dbReference type="Proteomes" id="UP000214596">
    <property type="component" value="Unassembled WGS sequence"/>
</dbReference>
<dbReference type="EMBL" id="NIXT01003412">
    <property type="protein sequence ID" value="OXE29293.1"/>
    <property type="molecule type" value="Genomic_DNA"/>
</dbReference>
<evidence type="ECO:0000313" key="2">
    <source>
        <dbReference type="Proteomes" id="UP000214596"/>
    </source>
</evidence>
<sequence>DNPLLQGQLTLSAPKREENVLYVGNLEKVYAVENQAGIALHEQVENLGSSDIGDLAYPPILIYPDGKVVHPHHGSWLTTQYYLPPLTMVYIPFDEFEKSQMDKD</sequence>
<reference evidence="1 2" key="1">
    <citation type="journal article" date="2017" name="Appl. Environ. Microbiol.">
        <title>Parallel evolution of two clades of a major Atlantic endemic Vibrio parahaemolyticus pathogen lineage by independent acquisition of related pathogenicity islands.</title>
        <authorList>
            <person name="Xu F."/>
            <person name="Gonzalez-Escalona N."/>
            <person name="Drees K.P."/>
            <person name="Sebra R.P."/>
            <person name="Cooper V.S."/>
            <person name="Jones S.H."/>
            <person name="Whistler C.A."/>
        </authorList>
    </citation>
    <scope>NUCLEOTIDE SEQUENCE [LARGE SCALE GENOMIC DNA]</scope>
    <source>
        <strain evidence="1 2">MAVP-3</strain>
    </source>
</reference>
<proteinExistence type="predicted"/>
<feature type="non-terminal residue" evidence="1">
    <location>
        <position position="1"/>
    </location>
</feature>
<comment type="caution">
    <text evidence="1">The sequence shown here is derived from an EMBL/GenBank/DDBJ whole genome shotgun (WGS) entry which is preliminary data.</text>
</comment>
<gene>
    <name evidence="1" type="ORF">CA163_29385</name>
</gene>
<accession>A0A227J2I0</accession>